<evidence type="ECO:0000259" key="10">
    <source>
        <dbReference type="PROSITE" id="PS50110"/>
    </source>
</evidence>
<evidence type="ECO:0000256" key="8">
    <source>
        <dbReference type="ARBA" id="ARBA00022840"/>
    </source>
</evidence>
<keyword evidence="8" id="KW-0067">ATP-binding</keyword>
<evidence type="ECO:0000256" key="7">
    <source>
        <dbReference type="ARBA" id="ARBA00022777"/>
    </source>
</evidence>
<evidence type="ECO:0000256" key="3">
    <source>
        <dbReference type="ARBA" id="ARBA00021740"/>
    </source>
</evidence>
<keyword evidence="6" id="KW-0547">Nucleotide-binding</keyword>
<dbReference type="SMART" id="SM00448">
    <property type="entry name" value="REC"/>
    <property type="match status" value="1"/>
</dbReference>
<dbReference type="CDD" id="cd00130">
    <property type="entry name" value="PAS"/>
    <property type="match status" value="1"/>
</dbReference>
<evidence type="ECO:0000256" key="5">
    <source>
        <dbReference type="ARBA" id="ARBA00022679"/>
    </source>
</evidence>
<dbReference type="Pfam" id="PF08447">
    <property type="entry name" value="PAS_3"/>
    <property type="match status" value="1"/>
</dbReference>
<reference evidence="11 12" key="2">
    <citation type="submission" date="2019-02" db="EMBL/GenBank/DDBJ databases">
        <title>'Lichenibacterium ramalinii' gen. nov. sp. nov., 'Lichenibacterium minor' gen. nov. sp. nov.</title>
        <authorList>
            <person name="Pankratov T."/>
        </authorList>
    </citation>
    <scope>NUCLEOTIDE SEQUENCE [LARGE SCALE GENOMIC DNA]</scope>
    <source>
        <strain evidence="11 12">RmlP001</strain>
    </source>
</reference>
<accession>A0A4Q2R6N5</accession>
<dbReference type="SUPFAM" id="SSF52172">
    <property type="entry name" value="CheY-like"/>
    <property type="match status" value="1"/>
</dbReference>
<dbReference type="EC" id="2.7.13.3" evidence="2"/>
<dbReference type="InterPro" id="IPR036890">
    <property type="entry name" value="HATPase_C_sf"/>
</dbReference>
<dbReference type="Gene3D" id="3.30.450.20">
    <property type="entry name" value="PAS domain"/>
    <property type="match status" value="1"/>
</dbReference>
<sequence length="459" mass="49551">MSAANGLSGRRILVVEDEVMVSWLLEDMLGQLDCTVVGPAARVEQALAIIGDEEIDAAILDVNLNGEKSYPIADALAECGVPFVFSTGYGRKGLQDRYADVPVLQKPYRRSALGDALGTLLVQGDCEAPEKRSSPAVWDAKRLRIATDAAGVALWSWNVDTDAILMDERAHGLWGVPMGPVTFKDLSAHIHPEDLDRVRTAFASTREILGAYEVDFRILHGKEVRWVSARGRGDDQGIVGRLMFGVFLDVTERKMAEEAREMIAGEMAHRVKNLFSIASALTVIAERSSTTTNEMSRDLRLRLNALNRAHDLVRPASGDAIRPAQLGDLLAVLMAPYAGDGSEDNRVRFTVPEMLVGVSSATTLSLVVHELATNSIKYGALSAATGRIDVSCVAADEEAVITWTERGGPEVFPPAGRASFGSRLVVNAVSGQLGGSIDFEWRSEGVVVVLRTSRARLGV</sequence>
<dbReference type="InterPro" id="IPR001789">
    <property type="entry name" value="Sig_transdc_resp-reg_receiver"/>
</dbReference>
<dbReference type="RefSeq" id="WP_129222254.1">
    <property type="nucleotide sequence ID" value="NZ_QYBC01000045.1"/>
</dbReference>
<protein>
    <recommendedName>
        <fullName evidence="3">Blue-light-activated histidine kinase</fullName>
        <ecNumber evidence="2">2.7.13.3</ecNumber>
    </recommendedName>
</protein>
<dbReference type="GO" id="GO:0004673">
    <property type="term" value="F:protein histidine kinase activity"/>
    <property type="evidence" value="ECO:0007669"/>
    <property type="project" value="UniProtKB-EC"/>
</dbReference>
<comment type="catalytic activity">
    <reaction evidence="1">
        <text>ATP + protein L-histidine = ADP + protein N-phospho-L-histidine.</text>
        <dbReference type="EC" id="2.7.13.3"/>
    </reaction>
</comment>
<proteinExistence type="predicted"/>
<dbReference type="GO" id="GO:0005524">
    <property type="term" value="F:ATP binding"/>
    <property type="evidence" value="ECO:0007669"/>
    <property type="project" value="UniProtKB-KW"/>
</dbReference>
<keyword evidence="5" id="KW-0808">Transferase</keyword>
<dbReference type="InterPro" id="IPR000014">
    <property type="entry name" value="PAS"/>
</dbReference>
<dbReference type="SUPFAM" id="SSF55785">
    <property type="entry name" value="PYP-like sensor domain (PAS domain)"/>
    <property type="match status" value="1"/>
</dbReference>
<dbReference type="InterPro" id="IPR035965">
    <property type="entry name" value="PAS-like_dom_sf"/>
</dbReference>
<dbReference type="EMBL" id="QYBC01000045">
    <property type="protein sequence ID" value="RYB01363.1"/>
    <property type="molecule type" value="Genomic_DNA"/>
</dbReference>
<organism evidence="11 12">
    <name type="scientific">Lichenibacterium ramalinae</name>
    <dbReference type="NCBI Taxonomy" id="2316527"/>
    <lineage>
        <taxon>Bacteria</taxon>
        <taxon>Pseudomonadati</taxon>
        <taxon>Pseudomonadota</taxon>
        <taxon>Alphaproteobacteria</taxon>
        <taxon>Hyphomicrobiales</taxon>
        <taxon>Lichenihabitantaceae</taxon>
        <taxon>Lichenibacterium</taxon>
    </lineage>
</organism>
<comment type="caution">
    <text evidence="11">The sequence shown here is derived from an EMBL/GenBank/DDBJ whole genome shotgun (WGS) entry which is preliminary data.</text>
</comment>
<keyword evidence="12" id="KW-1185">Reference proteome</keyword>
<evidence type="ECO:0000313" key="11">
    <source>
        <dbReference type="EMBL" id="RYB01363.1"/>
    </source>
</evidence>
<dbReference type="OrthoDB" id="341208at2"/>
<keyword evidence="4 9" id="KW-0597">Phosphoprotein</keyword>
<reference evidence="11 12" key="1">
    <citation type="submission" date="2018-09" db="EMBL/GenBank/DDBJ databases">
        <authorList>
            <person name="Grouzdev D.S."/>
            <person name="Krutkina M.S."/>
        </authorList>
    </citation>
    <scope>NUCLEOTIDE SEQUENCE [LARGE SCALE GENOMIC DNA]</scope>
    <source>
        <strain evidence="11 12">RmlP001</strain>
    </source>
</reference>
<evidence type="ECO:0000313" key="12">
    <source>
        <dbReference type="Proteomes" id="UP000289411"/>
    </source>
</evidence>
<dbReference type="PANTHER" id="PTHR41523">
    <property type="entry name" value="TWO-COMPONENT SYSTEM SENSOR PROTEIN"/>
    <property type="match status" value="1"/>
</dbReference>
<gene>
    <name evidence="11" type="ORF">D3272_26530</name>
</gene>
<evidence type="ECO:0000256" key="4">
    <source>
        <dbReference type="ARBA" id="ARBA00022553"/>
    </source>
</evidence>
<dbReference type="SMART" id="SM00911">
    <property type="entry name" value="HWE_HK"/>
    <property type="match status" value="1"/>
</dbReference>
<feature type="domain" description="Response regulatory" evidence="10">
    <location>
        <begin position="11"/>
        <end position="121"/>
    </location>
</feature>
<dbReference type="InterPro" id="IPR013655">
    <property type="entry name" value="PAS_fold_3"/>
</dbReference>
<evidence type="ECO:0000256" key="9">
    <source>
        <dbReference type="PROSITE-ProRule" id="PRU00169"/>
    </source>
</evidence>
<dbReference type="InterPro" id="IPR011006">
    <property type="entry name" value="CheY-like_superfamily"/>
</dbReference>
<keyword evidence="7" id="KW-0418">Kinase</keyword>
<dbReference type="PANTHER" id="PTHR41523:SF8">
    <property type="entry name" value="ETHYLENE RESPONSE SENSOR PROTEIN"/>
    <property type="match status" value="1"/>
</dbReference>
<dbReference type="Gene3D" id="3.30.565.10">
    <property type="entry name" value="Histidine kinase-like ATPase, C-terminal domain"/>
    <property type="match status" value="1"/>
</dbReference>
<dbReference type="Proteomes" id="UP000289411">
    <property type="component" value="Unassembled WGS sequence"/>
</dbReference>
<evidence type="ECO:0000256" key="6">
    <source>
        <dbReference type="ARBA" id="ARBA00022741"/>
    </source>
</evidence>
<dbReference type="InterPro" id="IPR011102">
    <property type="entry name" value="Sig_transdc_His_kinase_HWE"/>
</dbReference>
<name>A0A4Q2R6N5_9HYPH</name>
<dbReference type="GO" id="GO:0000160">
    <property type="term" value="P:phosphorelay signal transduction system"/>
    <property type="evidence" value="ECO:0007669"/>
    <property type="project" value="InterPro"/>
</dbReference>
<evidence type="ECO:0000256" key="2">
    <source>
        <dbReference type="ARBA" id="ARBA00012438"/>
    </source>
</evidence>
<dbReference type="Gene3D" id="3.40.50.2300">
    <property type="match status" value="1"/>
</dbReference>
<evidence type="ECO:0000256" key="1">
    <source>
        <dbReference type="ARBA" id="ARBA00000085"/>
    </source>
</evidence>
<feature type="modified residue" description="4-aspartylphosphate" evidence="9">
    <location>
        <position position="61"/>
    </location>
</feature>
<dbReference type="PROSITE" id="PS50110">
    <property type="entry name" value="RESPONSE_REGULATORY"/>
    <property type="match status" value="1"/>
</dbReference>
<dbReference type="SUPFAM" id="SSF55874">
    <property type="entry name" value="ATPase domain of HSP90 chaperone/DNA topoisomerase II/histidine kinase"/>
    <property type="match status" value="1"/>
</dbReference>
<dbReference type="Pfam" id="PF07536">
    <property type="entry name" value="HWE_HK"/>
    <property type="match status" value="1"/>
</dbReference>
<dbReference type="AlphaFoldDB" id="A0A4Q2R6N5"/>